<evidence type="ECO:0000313" key="7">
    <source>
        <dbReference type="EMBL" id="QHA01342.1"/>
    </source>
</evidence>
<evidence type="ECO:0000313" key="8">
    <source>
        <dbReference type="Proteomes" id="UP000430508"/>
    </source>
</evidence>
<dbReference type="SUPFAM" id="SSF55874">
    <property type="entry name" value="ATPase domain of HSP90 chaperone/DNA topoisomerase II/histidine kinase"/>
    <property type="match status" value="1"/>
</dbReference>
<sequence>MKNMNVILVLVIALEIALGLYLQNTFLLAAFMVIDAGYFFWYMKNLEKKAVPLHTLSRADLSVKIANETLPYLRGGLNKQNAEAIAKIIQGIAQVAAVSITDCEKQLAYLGAGCDRHHPGDKILTAATREVIQTAKYKVVQTQEELNCPMSDTCDCPLAAAVIVPLSCKGNVVGTFKLYETKGGKISPDLIRLALGMGQILSLQVEVAELDHQTNLTMEARLDALQAQINPHFFFNVLNTIIATSRTNPNRARRLLIHLAEFFRKSLKSKGALISLREEMEFVNNYFVLEKARFGKKLKIKLEIPKELMAAEVPRLSIQPLVENAVKHGITPMIMLNGVVTIRVRELGLEDGKSELFVEVIDNGMGIEEDRLKDVLLPGVGSGNGVGLANVHARLKGLYGSEYGLNIESKIGEGTTVEMRLPYKQTSPQQPSAEPWIQDPMSSTRARNGI</sequence>
<dbReference type="AlphaFoldDB" id="A0A857DLL3"/>
<dbReference type="InterPro" id="IPR004358">
    <property type="entry name" value="Sig_transdc_His_kin-like_C"/>
</dbReference>
<evidence type="ECO:0000256" key="3">
    <source>
        <dbReference type="ARBA" id="ARBA00022777"/>
    </source>
</evidence>
<dbReference type="PANTHER" id="PTHR34220:SF7">
    <property type="entry name" value="SENSOR HISTIDINE KINASE YPDA"/>
    <property type="match status" value="1"/>
</dbReference>
<dbReference type="PRINTS" id="PR00344">
    <property type="entry name" value="BCTRLSENSOR"/>
</dbReference>
<organism evidence="7 8">
    <name type="scientific">Dehalobacter restrictus</name>
    <dbReference type="NCBI Taxonomy" id="55583"/>
    <lineage>
        <taxon>Bacteria</taxon>
        <taxon>Bacillati</taxon>
        <taxon>Bacillota</taxon>
        <taxon>Clostridia</taxon>
        <taxon>Eubacteriales</taxon>
        <taxon>Desulfitobacteriaceae</taxon>
        <taxon>Dehalobacter</taxon>
    </lineage>
</organism>
<feature type="compositionally biased region" description="Polar residues" evidence="5">
    <location>
        <begin position="440"/>
        <end position="450"/>
    </location>
</feature>
<protein>
    <recommendedName>
        <fullName evidence="2">histidine kinase</fullName>
        <ecNumber evidence="2">2.7.13.3</ecNumber>
    </recommendedName>
</protein>
<keyword evidence="3 7" id="KW-0418">Kinase</keyword>
<evidence type="ECO:0000256" key="5">
    <source>
        <dbReference type="SAM" id="MobiDB-lite"/>
    </source>
</evidence>
<dbReference type="InterPro" id="IPR036890">
    <property type="entry name" value="HATPase_C_sf"/>
</dbReference>
<dbReference type="PANTHER" id="PTHR34220">
    <property type="entry name" value="SENSOR HISTIDINE KINASE YPDA"/>
    <property type="match status" value="1"/>
</dbReference>
<evidence type="ECO:0000256" key="1">
    <source>
        <dbReference type="ARBA" id="ARBA00000085"/>
    </source>
</evidence>
<evidence type="ECO:0000256" key="4">
    <source>
        <dbReference type="ARBA" id="ARBA00023012"/>
    </source>
</evidence>
<keyword evidence="4" id="KW-0902">Two-component regulatory system</keyword>
<dbReference type="EMBL" id="CP046996">
    <property type="protein sequence ID" value="QHA01342.1"/>
    <property type="molecule type" value="Genomic_DNA"/>
</dbReference>
<dbReference type="Gene3D" id="3.30.450.40">
    <property type="match status" value="1"/>
</dbReference>
<gene>
    <name evidence="7" type="ORF">GQ588_12160</name>
</gene>
<dbReference type="RefSeq" id="WP_158208480.1">
    <property type="nucleotide sequence ID" value="NZ_CP046996.1"/>
</dbReference>
<proteinExistence type="predicted"/>
<dbReference type="EC" id="2.7.13.3" evidence="2"/>
<dbReference type="InterPro" id="IPR005467">
    <property type="entry name" value="His_kinase_dom"/>
</dbReference>
<dbReference type="InterPro" id="IPR029016">
    <property type="entry name" value="GAF-like_dom_sf"/>
</dbReference>
<evidence type="ECO:0000256" key="2">
    <source>
        <dbReference type="ARBA" id="ARBA00012438"/>
    </source>
</evidence>
<dbReference type="Pfam" id="PF06580">
    <property type="entry name" value="His_kinase"/>
    <property type="match status" value="1"/>
</dbReference>
<name>A0A857DLL3_9FIRM</name>
<dbReference type="PROSITE" id="PS50109">
    <property type="entry name" value="HIS_KIN"/>
    <property type="match status" value="1"/>
</dbReference>
<dbReference type="Gene3D" id="3.30.565.10">
    <property type="entry name" value="Histidine kinase-like ATPase, C-terminal domain"/>
    <property type="match status" value="1"/>
</dbReference>
<feature type="region of interest" description="Disordered" evidence="5">
    <location>
        <begin position="425"/>
        <end position="450"/>
    </location>
</feature>
<accession>A0A857DLL3</accession>
<dbReference type="Proteomes" id="UP000430508">
    <property type="component" value="Chromosome"/>
</dbReference>
<dbReference type="GO" id="GO:0000155">
    <property type="term" value="F:phosphorelay sensor kinase activity"/>
    <property type="evidence" value="ECO:0007669"/>
    <property type="project" value="InterPro"/>
</dbReference>
<dbReference type="SMART" id="SM00387">
    <property type="entry name" value="HATPase_c"/>
    <property type="match status" value="1"/>
</dbReference>
<evidence type="ECO:0000259" key="6">
    <source>
        <dbReference type="PROSITE" id="PS50109"/>
    </source>
</evidence>
<feature type="domain" description="Histidine kinase" evidence="6">
    <location>
        <begin position="318"/>
        <end position="425"/>
    </location>
</feature>
<reference evidence="7 8" key="1">
    <citation type="submission" date="2019-12" db="EMBL/GenBank/DDBJ databases">
        <title>Sequence classification of anaerobic respiratory reductive dehalogenases: First we see many, then we see few.</title>
        <authorList>
            <person name="Molenda O."/>
            <person name="Puentes Jacome L.A."/>
            <person name="Cao X."/>
            <person name="Nesbo C.L."/>
            <person name="Tang S."/>
            <person name="Morson N."/>
            <person name="Patron J."/>
            <person name="Lomheim L."/>
            <person name="Wishart D.S."/>
            <person name="Edwards E.A."/>
        </authorList>
    </citation>
    <scope>NUCLEOTIDE SEQUENCE [LARGE SCALE GENOMIC DNA]</scope>
    <source>
        <strain evidence="7 8">12DCA</strain>
    </source>
</reference>
<dbReference type="InterPro" id="IPR050640">
    <property type="entry name" value="Bact_2-comp_sensor_kinase"/>
</dbReference>
<dbReference type="InterPro" id="IPR003594">
    <property type="entry name" value="HATPase_dom"/>
</dbReference>
<dbReference type="GO" id="GO:0016020">
    <property type="term" value="C:membrane"/>
    <property type="evidence" value="ECO:0007669"/>
    <property type="project" value="InterPro"/>
</dbReference>
<comment type="catalytic activity">
    <reaction evidence="1">
        <text>ATP + protein L-histidine = ADP + protein N-phospho-L-histidine.</text>
        <dbReference type="EC" id="2.7.13.3"/>
    </reaction>
</comment>
<keyword evidence="3 7" id="KW-0808">Transferase</keyword>
<dbReference type="InterPro" id="IPR010559">
    <property type="entry name" value="Sig_transdc_His_kin_internal"/>
</dbReference>
<dbReference type="Pfam" id="PF02518">
    <property type="entry name" value="HATPase_c"/>
    <property type="match status" value="1"/>
</dbReference>